<dbReference type="PROSITE" id="PS50262">
    <property type="entry name" value="G_PROTEIN_RECEP_F1_2"/>
    <property type="match status" value="1"/>
</dbReference>
<dbReference type="Proteomes" id="UP001651158">
    <property type="component" value="Unassembled WGS sequence"/>
</dbReference>
<dbReference type="PANTHER" id="PTHR46273:SF11">
    <property type="entry name" value="G-PROTEIN COUPLED RECEPTORS FAMILY 1 PROFILE DOMAIN-CONTAINING PROTEIN"/>
    <property type="match status" value="1"/>
</dbReference>
<dbReference type="CDD" id="cd14978">
    <property type="entry name" value="7tmA_FMRFamide_R-like"/>
    <property type="match status" value="1"/>
</dbReference>
<evidence type="ECO:0000256" key="4">
    <source>
        <dbReference type="ARBA" id="ARBA00023136"/>
    </source>
</evidence>
<dbReference type="InterPro" id="IPR053219">
    <property type="entry name" value="GPCR_Dmsr-1"/>
</dbReference>
<dbReference type="EMBL" id="JAKROA010000001">
    <property type="protein sequence ID" value="KAL5113125.1"/>
    <property type="molecule type" value="Genomic_DNA"/>
</dbReference>
<proteinExistence type="predicted"/>
<dbReference type="InterPro" id="IPR000276">
    <property type="entry name" value="GPCR_Rhodpsn"/>
</dbReference>
<keyword evidence="2 5" id="KW-0812">Transmembrane</keyword>
<feature type="transmembrane region" description="Helical" evidence="5">
    <location>
        <begin position="69"/>
        <end position="91"/>
    </location>
</feature>
<feature type="transmembrane region" description="Helical" evidence="5">
    <location>
        <begin position="103"/>
        <end position="128"/>
    </location>
</feature>
<evidence type="ECO:0000259" key="6">
    <source>
        <dbReference type="PROSITE" id="PS50262"/>
    </source>
</evidence>
<organism evidence="7 8">
    <name type="scientific">Taenia crassiceps</name>
    <dbReference type="NCBI Taxonomy" id="6207"/>
    <lineage>
        <taxon>Eukaryota</taxon>
        <taxon>Metazoa</taxon>
        <taxon>Spiralia</taxon>
        <taxon>Lophotrochozoa</taxon>
        <taxon>Platyhelminthes</taxon>
        <taxon>Cestoda</taxon>
        <taxon>Eucestoda</taxon>
        <taxon>Cyclophyllidea</taxon>
        <taxon>Taeniidae</taxon>
        <taxon>Taenia</taxon>
    </lineage>
</organism>
<dbReference type="PANTHER" id="PTHR46273">
    <property type="entry name" value="MYOSUPPRESSIN RECEPTOR 1, ISOFORM B-RELATED"/>
    <property type="match status" value="1"/>
</dbReference>
<dbReference type="Pfam" id="PF00001">
    <property type="entry name" value="7tm_1"/>
    <property type="match status" value="1"/>
</dbReference>
<comment type="caution">
    <text evidence="7">The sequence shown here is derived from an EMBL/GenBank/DDBJ whole genome shotgun (WGS) entry which is preliminary data.</text>
</comment>
<accession>A0ABR4QUZ4</accession>
<comment type="subcellular location">
    <subcellularLocation>
        <location evidence="1">Membrane</location>
    </subcellularLocation>
</comment>
<sequence length="437" mass="49490">MQRTNRCAAVCSSCAPTERAELGLRFHEVGIAFMNMNVTNLNIAERPEVHPECTPISSLVEFHRIYGTIHVYLMLFWCPLGVLSNLLNIVVLNQRRMRTSTNFLLTCLAISDACLMFLYVIFVSYFVIGGRMRSLPYPMAVYLLVHVNLQNILHIFSCGIIITLAVFRLLYARCLLKCQQLCSQRRAELAVLIVLLTACFFTIPCMVSHHVESANSDLGPGDLELISVQHMNLTQMYTVNYVDNMMLRVLVYWTTAVFVKLLPLTSMITLSSLLVASIHQRARAQRRATEQKKTSGRPGFGEDGIAEETRTLASVRSDNEWSEAVANPLERVIMADRLRERSHSRTTHMLLAIMMIYIVTYLPQAILLLVSGFSGYCFSETVYDPLGDFMDLLTLLSCGINFALYCLMSQQFRTTFLQLFCPAKFRRKNAPSRPTSG</sequence>
<dbReference type="SUPFAM" id="SSF81321">
    <property type="entry name" value="Family A G protein-coupled receptor-like"/>
    <property type="match status" value="1"/>
</dbReference>
<evidence type="ECO:0000256" key="3">
    <source>
        <dbReference type="ARBA" id="ARBA00022989"/>
    </source>
</evidence>
<keyword evidence="4 5" id="KW-0472">Membrane</keyword>
<keyword evidence="7" id="KW-0675">Receptor</keyword>
<feature type="transmembrane region" description="Helical" evidence="5">
    <location>
        <begin position="389"/>
        <end position="408"/>
    </location>
</feature>
<protein>
    <submittedName>
        <fullName evidence="7">Sex peptide receptor</fullName>
    </submittedName>
</protein>
<reference evidence="7 8" key="1">
    <citation type="journal article" date="2022" name="Front. Cell. Infect. Microbiol.">
        <title>The Genomes of Two Strains of Taenia crassiceps the Animal Model for the Study of Human Cysticercosis.</title>
        <authorList>
            <person name="Bobes R.J."/>
            <person name="Estrada K."/>
            <person name="Rios-Valencia D.G."/>
            <person name="Calderon-Gallegos A."/>
            <person name="de la Torre P."/>
            <person name="Carrero J.C."/>
            <person name="Sanchez-Flores A."/>
            <person name="Laclette J.P."/>
        </authorList>
    </citation>
    <scope>NUCLEOTIDE SEQUENCE [LARGE SCALE GENOMIC DNA]</scope>
    <source>
        <strain evidence="7">WFUcys</strain>
    </source>
</reference>
<dbReference type="Gene3D" id="1.20.1070.10">
    <property type="entry name" value="Rhodopsin 7-helix transmembrane proteins"/>
    <property type="match status" value="1"/>
</dbReference>
<keyword evidence="8" id="KW-1185">Reference proteome</keyword>
<keyword evidence="3 5" id="KW-1133">Transmembrane helix</keyword>
<feature type="transmembrane region" description="Helical" evidence="5">
    <location>
        <begin position="148"/>
        <end position="170"/>
    </location>
</feature>
<dbReference type="PRINTS" id="PR00237">
    <property type="entry name" value="GPCRRHODOPSN"/>
</dbReference>
<evidence type="ECO:0000313" key="7">
    <source>
        <dbReference type="EMBL" id="KAL5113125.1"/>
    </source>
</evidence>
<evidence type="ECO:0000313" key="8">
    <source>
        <dbReference type="Proteomes" id="UP001651158"/>
    </source>
</evidence>
<gene>
    <name evidence="7" type="ORF">TcWFU_010513</name>
</gene>
<evidence type="ECO:0000256" key="5">
    <source>
        <dbReference type="SAM" id="Phobius"/>
    </source>
</evidence>
<name>A0ABR4QUZ4_9CEST</name>
<feature type="transmembrane region" description="Helical" evidence="5">
    <location>
        <begin position="250"/>
        <end position="276"/>
    </location>
</feature>
<feature type="transmembrane region" description="Helical" evidence="5">
    <location>
        <begin position="349"/>
        <end position="369"/>
    </location>
</feature>
<feature type="transmembrane region" description="Helical" evidence="5">
    <location>
        <begin position="190"/>
        <end position="211"/>
    </location>
</feature>
<evidence type="ECO:0000256" key="1">
    <source>
        <dbReference type="ARBA" id="ARBA00004370"/>
    </source>
</evidence>
<evidence type="ECO:0000256" key="2">
    <source>
        <dbReference type="ARBA" id="ARBA00022692"/>
    </source>
</evidence>
<feature type="domain" description="G-protein coupled receptors family 1 profile" evidence="6">
    <location>
        <begin position="84"/>
        <end position="405"/>
    </location>
</feature>
<dbReference type="InterPro" id="IPR017452">
    <property type="entry name" value="GPCR_Rhodpsn_7TM"/>
</dbReference>